<feature type="domain" description="CdaR GGDEF-like" evidence="4">
    <location>
        <begin position="148"/>
        <end position="265"/>
    </location>
</feature>
<protein>
    <recommendedName>
        <fullName evidence="6">Purine catabolism regulatory protein</fullName>
    </recommendedName>
</protein>
<dbReference type="PANTHER" id="PTHR33744">
    <property type="entry name" value="CARBOHYDRATE DIACID REGULATOR"/>
    <property type="match status" value="1"/>
</dbReference>
<reference evidence="5" key="1">
    <citation type="submission" date="2019-08" db="EMBL/GenBank/DDBJ databases">
        <authorList>
            <person name="Kucharzyk K."/>
            <person name="Murdoch R.W."/>
            <person name="Higgins S."/>
            <person name="Loffler F."/>
        </authorList>
    </citation>
    <scope>NUCLEOTIDE SEQUENCE</scope>
</reference>
<feature type="domain" description="Purine catabolism PurC-like" evidence="2">
    <location>
        <begin position="7"/>
        <end position="125"/>
    </location>
</feature>
<accession>A0A644WDK7</accession>
<dbReference type="InterPro" id="IPR041522">
    <property type="entry name" value="CdaR_GGDEF"/>
</dbReference>
<dbReference type="InterPro" id="IPR025736">
    <property type="entry name" value="PucR_C-HTH_dom"/>
</dbReference>
<dbReference type="InterPro" id="IPR051448">
    <property type="entry name" value="CdaR-like_regulators"/>
</dbReference>
<proteinExistence type="inferred from homology"/>
<dbReference type="PANTHER" id="PTHR33744:SF1">
    <property type="entry name" value="DNA-BINDING TRANSCRIPTIONAL ACTIVATOR ADER"/>
    <property type="match status" value="1"/>
</dbReference>
<evidence type="ECO:0000313" key="5">
    <source>
        <dbReference type="EMBL" id="MPM01561.1"/>
    </source>
</evidence>
<organism evidence="5">
    <name type="scientific">bioreactor metagenome</name>
    <dbReference type="NCBI Taxonomy" id="1076179"/>
    <lineage>
        <taxon>unclassified sequences</taxon>
        <taxon>metagenomes</taxon>
        <taxon>ecological metagenomes</taxon>
    </lineage>
</organism>
<dbReference type="InterPro" id="IPR042070">
    <property type="entry name" value="PucR_C-HTH_sf"/>
</dbReference>
<gene>
    <name evidence="5" type="ORF">SDC9_47801</name>
</gene>
<evidence type="ECO:0000259" key="3">
    <source>
        <dbReference type="Pfam" id="PF13556"/>
    </source>
</evidence>
<dbReference type="Pfam" id="PF07905">
    <property type="entry name" value="PucR"/>
    <property type="match status" value="1"/>
</dbReference>
<name>A0A644WDK7_9ZZZZ</name>
<comment type="similarity">
    <text evidence="1">Belongs to the CdaR family.</text>
</comment>
<dbReference type="EMBL" id="VSSQ01000805">
    <property type="protein sequence ID" value="MPM01561.1"/>
    <property type="molecule type" value="Genomic_DNA"/>
</dbReference>
<evidence type="ECO:0000259" key="2">
    <source>
        <dbReference type="Pfam" id="PF07905"/>
    </source>
</evidence>
<dbReference type="AlphaFoldDB" id="A0A644WDK7"/>
<dbReference type="InterPro" id="IPR012914">
    <property type="entry name" value="PucR_dom"/>
</dbReference>
<comment type="caution">
    <text evidence="5">The sequence shown here is derived from an EMBL/GenBank/DDBJ whole genome shotgun (WGS) entry which is preliminary data.</text>
</comment>
<dbReference type="Pfam" id="PF17853">
    <property type="entry name" value="GGDEF_2"/>
    <property type="match status" value="1"/>
</dbReference>
<evidence type="ECO:0008006" key="6">
    <source>
        <dbReference type="Google" id="ProtNLM"/>
    </source>
</evidence>
<evidence type="ECO:0000259" key="4">
    <source>
        <dbReference type="Pfam" id="PF17853"/>
    </source>
</evidence>
<sequence>MSAKLGELLNSKQLDCIHVAAGEKGLSHDVVWINTIESPDLIKFVNQSELVFSTGVEIKQDNEKLLRLIRGSHEAGAAGNVINLGPYIHSIPPEITGYAQRNNYPILTIPWEIRLADITQIICNYLIQNQGTSKTRDLFFNLLVLRDSTADIISKLSSDGFSKDFSYGVVVIDGADESSPLALSMSSKLIYSFYKYFAFKMNGQLVYVVVRRTDTNFCYGGIIKEMIHDWIPGLKKDGISIGIGNFYGDLSLLHRSFQEARLTVRLIKVNQGERCVEFCALGIYKTLLHLDGNAELLKSCRELFQPLEEYDKINSTNYMDLLRVYLNNDASIVKTSQKLYIHKNTAVYKINKIEELLGCRLSSLRVKSELMTALLLYDVLSPELNQT</sequence>
<dbReference type="Gene3D" id="1.10.10.2840">
    <property type="entry name" value="PucR C-terminal helix-turn-helix domain"/>
    <property type="match status" value="1"/>
</dbReference>
<evidence type="ECO:0000256" key="1">
    <source>
        <dbReference type="ARBA" id="ARBA00006754"/>
    </source>
</evidence>
<feature type="domain" description="PucR C-terminal helix-turn-helix" evidence="3">
    <location>
        <begin position="319"/>
        <end position="375"/>
    </location>
</feature>
<dbReference type="Pfam" id="PF13556">
    <property type="entry name" value="HTH_30"/>
    <property type="match status" value="1"/>
</dbReference>